<protein>
    <submittedName>
        <fullName evidence="2">Uncharacterized protein</fullName>
    </submittedName>
</protein>
<keyword evidence="3" id="KW-1185">Reference proteome</keyword>
<name>A0AAQ3RJR9_VIGMU</name>
<reference evidence="2 3" key="1">
    <citation type="journal article" date="2023" name="Life. Sci Alliance">
        <title>Evolutionary insights into 3D genome organization and epigenetic landscape of Vigna mungo.</title>
        <authorList>
            <person name="Junaid A."/>
            <person name="Singh B."/>
            <person name="Bhatia S."/>
        </authorList>
    </citation>
    <scope>NUCLEOTIDE SEQUENCE [LARGE SCALE GENOMIC DNA]</scope>
    <source>
        <strain evidence="2">Urdbean</strain>
    </source>
</reference>
<dbReference type="EMBL" id="CP144691">
    <property type="protein sequence ID" value="WVY95143.1"/>
    <property type="molecule type" value="Genomic_DNA"/>
</dbReference>
<accession>A0AAQ3RJR9</accession>
<dbReference type="Proteomes" id="UP001374535">
    <property type="component" value="Chromosome 10"/>
</dbReference>
<feature type="region of interest" description="Disordered" evidence="1">
    <location>
        <begin position="67"/>
        <end position="123"/>
    </location>
</feature>
<dbReference type="AlphaFoldDB" id="A0AAQ3RJR9"/>
<evidence type="ECO:0000313" key="3">
    <source>
        <dbReference type="Proteomes" id="UP001374535"/>
    </source>
</evidence>
<proteinExistence type="predicted"/>
<evidence type="ECO:0000313" key="2">
    <source>
        <dbReference type="EMBL" id="WVY95143.1"/>
    </source>
</evidence>
<organism evidence="2 3">
    <name type="scientific">Vigna mungo</name>
    <name type="common">Black gram</name>
    <name type="synonym">Phaseolus mungo</name>
    <dbReference type="NCBI Taxonomy" id="3915"/>
    <lineage>
        <taxon>Eukaryota</taxon>
        <taxon>Viridiplantae</taxon>
        <taxon>Streptophyta</taxon>
        <taxon>Embryophyta</taxon>
        <taxon>Tracheophyta</taxon>
        <taxon>Spermatophyta</taxon>
        <taxon>Magnoliopsida</taxon>
        <taxon>eudicotyledons</taxon>
        <taxon>Gunneridae</taxon>
        <taxon>Pentapetalae</taxon>
        <taxon>rosids</taxon>
        <taxon>fabids</taxon>
        <taxon>Fabales</taxon>
        <taxon>Fabaceae</taxon>
        <taxon>Papilionoideae</taxon>
        <taxon>50 kb inversion clade</taxon>
        <taxon>NPAAA clade</taxon>
        <taxon>indigoferoid/millettioid clade</taxon>
        <taxon>Phaseoleae</taxon>
        <taxon>Vigna</taxon>
    </lineage>
</organism>
<evidence type="ECO:0000256" key="1">
    <source>
        <dbReference type="SAM" id="MobiDB-lite"/>
    </source>
</evidence>
<sequence>MYYHQRRGQCQEGPRKKRRLEDWELEKNDSELRKGGCRKKCGICKELGHNKKGCPQRPPTVEVLTAQSTKQTEVTQPPSTNIPITQESTMLPTAQCPEQPQPSQPSATHVPITQESTMHVSDE</sequence>
<feature type="compositionally biased region" description="Polar residues" evidence="1">
    <location>
        <begin position="67"/>
        <end position="92"/>
    </location>
</feature>
<feature type="compositionally biased region" description="Polar residues" evidence="1">
    <location>
        <begin position="111"/>
        <end position="123"/>
    </location>
</feature>
<gene>
    <name evidence="2" type="ORF">V8G54_034231</name>
</gene>